<feature type="compositionally biased region" description="Acidic residues" evidence="1">
    <location>
        <begin position="133"/>
        <end position="147"/>
    </location>
</feature>
<feature type="region of interest" description="Disordered" evidence="1">
    <location>
        <begin position="126"/>
        <end position="147"/>
    </location>
</feature>
<dbReference type="EMBL" id="LN733737">
    <property type="protein sequence ID" value="CEP17882.1"/>
    <property type="molecule type" value="Genomic_DNA"/>
</dbReference>
<accession>A0A0B7NKD3</accession>
<protein>
    <submittedName>
        <fullName evidence="2">Uncharacterized protein</fullName>
    </submittedName>
</protein>
<gene>
    <name evidence="2" type="primary">PARPA_12182.1 scaffold 44939</name>
</gene>
<keyword evidence="3" id="KW-1185">Reference proteome</keyword>
<reference evidence="2 3" key="1">
    <citation type="submission" date="2014-09" db="EMBL/GenBank/DDBJ databases">
        <authorList>
            <person name="Ellenberger Sabrina"/>
        </authorList>
    </citation>
    <scope>NUCLEOTIDE SEQUENCE [LARGE SCALE GENOMIC DNA]</scope>
    <source>
        <strain evidence="2 3">CBS 412.66</strain>
    </source>
</reference>
<feature type="region of interest" description="Disordered" evidence="1">
    <location>
        <begin position="168"/>
        <end position="196"/>
    </location>
</feature>
<evidence type="ECO:0000256" key="1">
    <source>
        <dbReference type="SAM" id="MobiDB-lite"/>
    </source>
</evidence>
<name>A0A0B7NKD3_9FUNG</name>
<organism evidence="2 3">
    <name type="scientific">Parasitella parasitica</name>
    <dbReference type="NCBI Taxonomy" id="35722"/>
    <lineage>
        <taxon>Eukaryota</taxon>
        <taxon>Fungi</taxon>
        <taxon>Fungi incertae sedis</taxon>
        <taxon>Mucoromycota</taxon>
        <taxon>Mucoromycotina</taxon>
        <taxon>Mucoromycetes</taxon>
        <taxon>Mucorales</taxon>
        <taxon>Mucorineae</taxon>
        <taxon>Mucoraceae</taxon>
        <taxon>Parasitella</taxon>
    </lineage>
</organism>
<sequence>MINHVRSDKPDMVCNIRPEDASKPRASRVALDKSWGDRIVEVLKQKACTAYSNKWEAYKAKVKHQDPLDTFQLSVKSFPGNKIKHPRVHLKQHMNTLFWSILDNKNSDIINHWAQVLSQRSQMVTDEAHVEEEAPVEEEDPVEEEAHDEVQIHTQVQVYAAQESLAQGHVSNGDSDGDETIEEEDDEAELEQARDPGICMFDALPITKHPRRYQFHILQEAALH</sequence>
<evidence type="ECO:0000313" key="2">
    <source>
        <dbReference type="EMBL" id="CEP17882.1"/>
    </source>
</evidence>
<proteinExistence type="predicted"/>
<feature type="compositionally biased region" description="Acidic residues" evidence="1">
    <location>
        <begin position="175"/>
        <end position="190"/>
    </location>
</feature>
<dbReference type="AlphaFoldDB" id="A0A0B7NKD3"/>
<dbReference type="Proteomes" id="UP000054107">
    <property type="component" value="Unassembled WGS sequence"/>
</dbReference>
<evidence type="ECO:0000313" key="3">
    <source>
        <dbReference type="Proteomes" id="UP000054107"/>
    </source>
</evidence>